<organism evidence="1 2">
    <name type="scientific">Mythimna loreyi</name>
    <dbReference type="NCBI Taxonomy" id="667449"/>
    <lineage>
        <taxon>Eukaryota</taxon>
        <taxon>Metazoa</taxon>
        <taxon>Ecdysozoa</taxon>
        <taxon>Arthropoda</taxon>
        <taxon>Hexapoda</taxon>
        <taxon>Insecta</taxon>
        <taxon>Pterygota</taxon>
        <taxon>Neoptera</taxon>
        <taxon>Endopterygota</taxon>
        <taxon>Lepidoptera</taxon>
        <taxon>Glossata</taxon>
        <taxon>Ditrysia</taxon>
        <taxon>Noctuoidea</taxon>
        <taxon>Noctuidae</taxon>
        <taxon>Noctuinae</taxon>
        <taxon>Hadenini</taxon>
        <taxon>Mythimna</taxon>
    </lineage>
</organism>
<protein>
    <submittedName>
        <fullName evidence="1">Uncharacterized protein</fullName>
    </submittedName>
</protein>
<gene>
    <name evidence="1" type="ORF">PYW08_008558</name>
</gene>
<accession>A0ACC2Q901</accession>
<sequence>MQLADVLCYVFLTITVTATCSRAEEQTIEVEDTEDGKRISKREATLIVDFNNSPMDKIFQKPKVIYRRISKLRYGPPKTKFGSLKVKYGPARPKSRPSKGSRKPVKKGRTGRPRTSSSPKYGPPETKYTPHPYVNKKRASRNKPKYGVPKLKPNGRPGFGHVVKMPHYSSFVPDKTGFGEPPAHLVEHQSHKQSYGEPPVDSYGAPLKPSINDVYASPQSFQESSPHDNIRDYTKQDYQWNHKYAESDNTYALTKEPTFTNFVTPNPKDSEIDSMEPVVRSKHVMQDNIKFFFRKKRPFYFADSKVVNKPWKPNKQDEFDDEIIVGGQYAEPPARFMPKIRQHSPMYDDDEDEESFPALQGYVDIDNPQSANNSPYSNYKNSNMAFSPQNLNDAFSIVDK</sequence>
<comment type="caution">
    <text evidence="1">The sequence shown here is derived from an EMBL/GenBank/DDBJ whole genome shotgun (WGS) entry which is preliminary data.</text>
</comment>
<proteinExistence type="predicted"/>
<evidence type="ECO:0000313" key="1">
    <source>
        <dbReference type="EMBL" id="KAJ8711604.1"/>
    </source>
</evidence>
<dbReference type="EMBL" id="CM056798">
    <property type="protein sequence ID" value="KAJ8711604.1"/>
    <property type="molecule type" value="Genomic_DNA"/>
</dbReference>
<dbReference type="Proteomes" id="UP001231649">
    <property type="component" value="Chromosome 22"/>
</dbReference>
<name>A0ACC2Q901_9NEOP</name>
<reference evidence="1" key="1">
    <citation type="submission" date="2023-03" db="EMBL/GenBank/DDBJ databases">
        <title>Chromosome-level genomes of two armyworms, Mythimna separata and Mythimna loreyi, provide insights into the biosynthesis and reception of sex pheromones.</title>
        <authorList>
            <person name="Zhao H."/>
        </authorList>
    </citation>
    <scope>NUCLEOTIDE SEQUENCE</scope>
    <source>
        <strain evidence="1">BeijingLab</strain>
    </source>
</reference>
<evidence type="ECO:0000313" key="2">
    <source>
        <dbReference type="Proteomes" id="UP001231649"/>
    </source>
</evidence>
<keyword evidence="2" id="KW-1185">Reference proteome</keyword>